<dbReference type="RefSeq" id="WP_207854040.1">
    <property type="nucleotide sequence ID" value="NZ_JAFVMG010000005.1"/>
</dbReference>
<feature type="transmembrane region" description="Helical" evidence="12">
    <location>
        <begin position="165"/>
        <end position="184"/>
    </location>
</feature>
<dbReference type="SMART" id="SM00387">
    <property type="entry name" value="HATPase_c"/>
    <property type="match status" value="1"/>
</dbReference>
<name>A0ABS3LLG2_9PROT</name>
<accession>A0ABS3LLG2</accession>
<feature type="domain" description="Histidine kinase" evidence="13">
    <location>
        <begin position="249"/>
        <end position="456"/>
    </location>
</feature>
<sequence>MIAVPQPAPAPKPPHNRHWSLASRLVSGTLVAVLGALVLLVVLVAGFTRFEVTERLDNSLQEVAERLEFMLSALDRAGPATPAGQVARLPGTDERRTLAYQIATPEGRLELRSQNAPQTLFVPDMKTGFYNVPSFRVYVTPSASGRHIILVGEPTFHRREAVRHAMLISVLPVVAFFPAIWFMVRWSVRRALRPLTDLQNEIRSRGGANLAPVPPLDLPDELVTIHSAVNLLLERLNLALSTERAFAANAAHELRNPAGALLAQAQLLQRQLGETDYAPRAGVIVEQARRMGRTVEKLLQLSRIGSGMALCGGTVDLVPVISFLARELEREKGQRVVVEGAESLLVEGDMDTAGIMLRNLLENALVHGAAGQPVRVTVTHDRRVLIANDCAAIDPALLVMLEKPFVRGQTEAQGSGLGLAIARQISRLLHADMTLVSPVPGGVRGVLVTLAFPPRG</sequence>
<dbReference type="SMART" id="SM00388">
    <property type="entry name" value="HisKA"/>
    <property type="match status" value="1"/>
</dbReference>
<dbReference type="Pfam" id="PF00512">
    <property type="entry name" value="HisKA"/>
    <property type="match status" value="1"/>
</dbReference>
<dbReference type="CDD" id="cd00082">
    <property type="entry name" value="HisKA"/>
    <property type="match status" value="1"/>
</dbReference>
<evidence type="ECO:0000313" key="16">
    <source>
        <dbReference type="Proteomes" id="UP000664399"/>
    </source>
</evidence>
<dbReference type="Proteomes" id="UP000664399">
    <property type="component" value="Unassembled WGS sequence"/>
</dbReference>
<comment type="caution">
    <text evidence="15">The sequence shown here is derived from an EMBL/GenBank/DDBJ whole genome shotgun (WGS) entry which is preliminary data.</text>
</comment>
<dbReference type="InterPro" id="IPR003660">
    <property type="entry name" value="HAMP_dom"/>
</dbReference>
<dbReference type="PANTHER" id="PTHR45436">
    <property type="entry name" value="SENSOR HISTIDINE KINASE YKOH"/>
    <property type="match status" value="1"/>
</dbReference>
<keyword evidence="11" id="KW-0902">Two-component regulatory system</keyword>
<dbReference type="InterPro" id="IPR003594">
    <property type="entry name" value="HATPase_dom"/>
</dbReference>
<evidence type="ECO:0000256" key="10">
    <source>
        <dbReference type="ARBA" id="ARBA00022989"/>
    </source>
</evidence>
<keyword evidence="9" id="KW-0067">ATP-binding</keyword>
<dbReference type="InterPro" id="IPR005467">
    <property type="entry name" value="His_kinase_dom"/>
</dbReference>
<evidence type="ECO:0000256" key="12">
    <source>
        <dbReference type="SAM" id="Phobius"/>
    </source>
</evidence>
<dbReference type="InterPro" id="IPR036890">
    <property type="entry name" value="HATPase_C_sf"/>
</dbReference>
<evidence type="ECO:0000256" key="11">
    <source>
        <dbReference type="ARBA" id="ARBA00023012"/>
    </source>
</evidence>
<evidence type="ECO:0000256" key="9">
    <source>
        <dbReference type="ARBA" id="ARBA00022840"/>
    </source>
</evidence>
<evidence type="ECO:0000256" key="4">
    <source>
        <dbReference type="ARBA" id="ARBA00022553"/>
    </source>
</evidence>
<evidence type="ECO:0000256" key="5">
    <source>
        <dbReference type="ARBA" id="ARBA00022679"/>
    </source>
</evidence>
<gene>
    <name evidence="15" type="ORF">J2D75_06880</name>
</gene>
<comment type="subcellular location">
    <subcellularLocation>
        <location evidence="2">Membrane</location>
        <topology evidence="2">Multi-pass membrane protein</topology>
    </subcellularLocation>
</comment>
<dbReference type="Gene3D" id="3.30.565.10">
    <property type="entry name" value="Histidine kinase-like ATPase, C-terminal domain"/>
    <property type="match status" value="1"/>
</dbReference>
<dbReference type="EMBL" id="JAFVMG010000005">
    <property type="protein sequence ID" value="MBO1328199.1"/>
    <property type="molecule type" value="Genomic_DNA"/>
</dbReference>
<keyword evidence="8 15" id="KW-0418">Kinase</keyword>
<feature type="domain" description="HAMP" evidence="14">
    <location>
        <begin position="189"/>
        <end position="241"/>
    </location>
</feature>
<comment type="catalytic activity">
    <reaction evidence="1">
        <text>ATP + protein L-histidine = ADP + protein N-phospho-L-histidine.</text>
        <dbReference type="EC" id="2.7.13.3"/>
    </reaction>
</comment>
<dbReference type="PROSITE" id="PS50109">
    <property type="entry name" value="HIS_KIN"/>
    <property type="match status" value="1"/>
</dbReference>
<reference evidence="15 16" key="1">
    <citation type="submission" date="2021-03" db="EMBL/GenBank/DDBJ databases">
        <title>The complete genome sequence of Acetobacter suratthaniensis TBRC 1719.</title>
        <authorList>
            <person name="Charoenyingcharoen P."/>
            <person name="Yukphan P."/>
        </authorList>
    </citation>
    <scope>NUCLEOTIDE SEQUENCE [LARGE SCALE GENOMIC DNA]</scope>
    <source>
        <strain evidence="15 16">TBRC 1719</strain>
    </source>
</reference>
<dbReference type="GO" id="GO:0016301">
    <property type="term" value="F:kinase activity"/>
    <property type="evidence" value="ECO:0007669"/>
    <property type="project" value="UniProtKB-KW"/>
</dbReference>
<dbReference type="SUPFAM" id="SSF55874">
    <property type="entry name" value="ATPase domain of HSP90 chaperone/DNA topoisomerase II/histidine kinase"/>
    <property type="match status" value="1"/>
</dbReference>
<keyword evidence="5" id="KW-0808">Transferase</keyword>
<dbReference type="PROSITE" id="PS50885">
    <property type="entry name" value="HAMP"/>
    <property type="match status" value="1"/>
</dbReference>
<evidence type="ECO:0000259" key="14">
    <source>
        <dbReference type="PROSITE" id="PS50885"/>
    </source>
</evidence>
<dbReference type="Gene3D" id="1.10.287.130">
    <property type="match status" value="1"/>
</dbReference>
<proteinExistence type="predicted"/>
<keyword evidence="7" id="KW-0547">Nucleotide-binding</keyword>
<dbReference type="InterPro" id="IPR050428">
    <property type="entry name" value="TCS_sensor_his_kinase"/>
</dbReference>
<organism evidence="15 16">
    <name type="scientific">Acetobacter suratthaniensis</name>
    <dbReference type="NCBI Taxonomy" id="1502841"/>
    <lineage>
        <taxon>Bacteria</taxon>
        <taxon>Pseudomonadati</taxon>
        <taxon>Pseudomonadota</taxon>
        <taxon>Alphaproteobacteria</taxon>
        <taxon>Acetobacterales</taxon>
        <taxon>Acetobacteraceae</taxon>
        <taxon>Acetobacter</taxon>
    </lineage>
</organism>
<keyword evidence="10 12" id="KW-1133">Transmembrane helix</keyword>
<evidence type="ECO:0000259" key="13">
    <source>
        <dbReference type="PROSITE" id="PS50109"/>
    </source>
</evidence>
<evidence type="ECO:0000256" key="7">
    <source>
        <dbReference type="ARBA" id="ARBA00022741"/>
    </source>
</evidence>
<dbReference type="CDD" id="cd00075">
    <property type="entry name" value="HATPase"/>
    <property type="match status" value="1"/>
</dbReference>
<evidence type="ECO:0000256" key="3">
    <source>
        <dbReference type="ARBA" id="ARBA00012438"/>
    </source>
</evidence>
<evidence type="ECO:0000313" key="15">
    <source>
        <dbReference type="EMBL" id="MBO1328199.1"/>
    </source>
</evidence>
<dbReference type="InterPro" id="IPR036097">
    <property type="entry name" value="HisK_dim/P_sf"/>
</dbReference>
<evidence type="ECO:0000256" key="1">
    <source>
        <dbReference type="ARBA" id="ARBA00000085"/>
    </source>
</evidence>
<dbReference type="EC" id="2.7.13.3" evidence="3"/>
<dbReference type="Pfam" id="PF02518">
    <property type="entry name" value="HATPase_c"/>
    <property type="match status" value="1"/>
</dbReference>
<evidence type="ECO:0000256" key="8">
    <source>
        <dbReference type="ARBA" id="ARBA00022777"/>
    </source>
</evidence>
<dbReference type="InterPro" id="IPR003661">
    <property type="entry name" value="HisK_dim/P_dom"/>
</dbReference>
<dbReference type="PANTHER" id="PTHR45436:SF14">
    <property type="entry name" value="SENSOR PROTEIN QSEC"/>
    <property type="match status" value="1"/>
</dbReference>
<protein>
    <recommendedName>
        <fullName evidence="3">histidine kinase</fullName>
        <ecNumber evidence="3">2.7.13.3</ecNumber>
    </recommendedName>
</protein>
<keyword evidence="12" id="KW-0472">Membrane</keyword>
<evidence type="ECO:0000256" key="6">
    <source>
        <dbReference type="ARBA" id="ARBA00022692"/>
    </source>
</evidence>
<keyword evidence="4" id="KW-0597">Phosphoprotein</keyword>
<keyword evidence="16" id="KW-1185">Reference proteome</keyword>
<dbReference type="SUPFAM" id="SSF47384">
    <property type="entry name" value="Homodimeric domain of signal transducing histidine kinase"/>
    <property type="match status" value="1"/>
</dbReference>
<feature type="transmembrane region" description="Helical" evidence="12">
    <location>
        <begin position="25"/>
        <end position="47"/>
    </location>
</feature>
<keyword evidence="6 12" id="KW-0812">Transmembrane</keyword>
<evidence type="ECO:0000256" key="2">
    <source>
        <dbReference type="ARBA" id="ARBA00004141"/>
    </source>
</evidence>